<protein>
    <submittedName>
        <fullName evidence="3">Glycerophosphoryl diester phosphodiesterase</fullName>
        <ecNumber evidence="3">3.1.4.46</ecNumber>
    </submittedName>
</protein>
<feature type="transmembrane region" description="Helical" evidence="1">
    <location>
        <begin position="229"/>
        <end position="250"/>
    </location>
</feature>
<reference evidence="3 4" key="1">
    <citation type="submission" date="2017-03" db="EMBL/GenBank/DDBJ databases">
        <authorList>
            <person name="Afonso C.L."/>
            <person name="Miller P.J."/>
            <person name="Scott M.A."/>
            <person name="Spackman E."/>
            <person name="Goraichik I."/>
            <person name="Dimitrov K.M."/>
            <person name="Suarez D.L."/>
            <person name="Swayne D.E."/>
        </authorList>
    </citation>
    <scope>NUCLEOTIDE SEQUENCE [LARGE SCALE GENOMIC DNA]</scope>
    <source>
        <strain evidence="3 4">CECT 7680</strain>
    </source>
</reference>
<feature type="transmembrane region" description="Helical" evidence="1">
    <location>
        <begin position="168"/>
        <end position="187"/>
    </location>
</feature>
<dbReference type="AlphaFoldDB" id="A0A1Y5T2T4"/>
<proteinExistence type="predicted"/>
<dbReference type="RefSeq" id="WP_085869301.1">
    <property type="nucleotide sequence ID" value="NZ_FWFQ01000020.1"/>
</dbReference>
<keyword evidence="1" id="KW-1133">Transmembrane helix</keyword>
<dbReference type="InterPro" id="IPR017946">
    <property type="entry name" value="PLC-like_Pdiesterase_TIM-brl"/>
</dbReference>
<dbReference type="SUPFAM" id="SSF51695">
    <property type="entry name" value="PLC-like phosphodiesterases"/>
    <property type="match status" value="1"/>
</dbReference>
<organism evidence="3 4">
    <name type="scientific">Pseudoruegeria aquimaris</name>
    <dbReference type="NCBI Taxonomy" id="393663"/>
    <lineage>
        <taxon>Bacteria</taxon>
        <taxon>Pseudomonadati</taxon>
        <taxon>Pseudomonadota</taxon>
        <taxon>Alphaproteobacteria</taxon>
        <taxon>Rhodobacterales</taxon>
        <taxon>Roseobacteraceae</taxon>
        <taxon>Pseudoruegeria</taxon>
    </lineage>
</organism>
<dbReference type="EMBL" id="FWFQ01000020">
    <property type="protein sequence ID" value="SLN52525.1"/>
    <property type="molecule type" value="Genomic_DNA"/>
</dbReference>
<keyword evidence="1" id="KW-0472">Membrane</keyword>
<accession>A0A1Y5T2T4</accession>
<feature type="domain" description="GP-PDE" evidence="2">
    <location>
        <begin position="355"/>
        <end position="585"/>
    </location>
</feature>
<dbReference type="PROSITE" id="PS51704">
    <property type="entry name" value="GP_PDE"/>
    <property type="match status" value="1"/>
</dbReference>
<feature type="transmembrane region" description="Helical" evidence="1">
    <location>
        <begin position="129"/>
        <end position="148"/>
    </location>
</feature>
<keyword evidence="4" id="KW-1185">Reference proteome</keyword>
<keyword evidence="1" id="KW-0812">Transmembrane</keyword>
<dbReference type="Pfam" id="PF03009">
    <property type="entry name" value="GDPD"/>
    <property type="match status" value="1"/>
</dbReference>
<dbReference type="GO" id="GO:0006629">
    <property type="term" value="P:lipid metabolic process"/>
    <property type="evidence" value="ECO:0007669"/>
    <property type="project" value="InterPro"/>
</dbReference>
<keyword evidence="3" id="KW-0378">Hydrolase</keyword>
<name>A0A1Y5T2T4_9RHOB</name>
<dbReference type="Proteomes" id="UP000193409">
    <property type="component" value="Unassembled WGS sequence"/>
</dbReference>
<dbReference type="PROSITE" id="PS50007">
    <property type="entry name" value="PIPLC_X_DOMAIN"/>
    <property type="match status" value="1"/>
</dbReference>
<evidence type="ECO:0000259" key="2">
    <source>
        <dbReference type="PROSITE" id="PS51704"/>
    </source>
</evidence>
<feature type="transmembrane region" description="Helical" evidence="1">
    <location>
        <begin position="61"/>
        <end position="88"/>
    </location>
</feature>
<dbReference type="Gene3D" id="3.20.20.190">
    <property type="entry name" value="Phosphatidylinositol (PI) phosphodiesterase"/>
    <property type="match status" value="1"/>
</dbReference>
<dbReference type="GO" id="GO:0008889">
    <property type="term" value="F:glycerophosphodiester phosphodiesterase activity"/>
    <property type="evidence" value="ECO:0007669"/>
    <property type="project" value="UniProtKB-EC"/>
</dbReference>
<dbReference type="EC" id="3.1.4.46" evidence="3"/>
<dbReference type="PANTHER" id="PTHR46211:SF8">
    <property type="entry name" value="PHOSPHODIESTERASE"/>
    <property type="match status" value="1"/>
</dbReference>
<feature type="transmembrane region" description="Helical" evidence="1">
    <location>
        <begin position="324"/>
        <end position="346"/>
    </location>
</feature>
<evidence type="ECO:0000256" key="1">
    <source>
        <dbReference type="SAM" id="Phobius"/>
    </source>
</evidence>
<feature type="transmembrane region" description="Helical" evidence="1">
    <location>
        <begin position="20"/>
        <end position="49"/>
    </location>
</feature>
<dbReference type="InterPro" id="IPR030395">
    <property type="entry name" value="GP_PDE_dom"/>
</dbReference>
<feature type="transmembrane region" description="Helical" evidence="1">
    <location>
        <begin position="193"/>
        <end position="217"/>
    </location>
</feature>
<sequence>MLETNRPVLAAFSDAWYLKWRFLVSHVALGLLAIAVISPVTAFIIRVAIGLSGNPALADQDIAYFLLSPVGFVCLIAAASVIITAGVLDTAFLMSIHLADQTFGRGGFRTGLGSVLPRLPAVASLAARLTFRIVLIAAPFLLIGLWIAARNLTAYDINYYLTERPPEFLRAVGLIGAVLAVMAVVLINRLLTWMLTLPLVLFSGIAPGAAFAESARLTEGFRVRFLRRFAVWAAISLLIGAVVLGLAAIGTRFIAPVSGGNLAVVALFLLLAVLFWVVANVVVTTITSGAFAVLIADAYTEAGGVVDTGYLAKAEQLPGLMRKLAVIGPIAGALIFVGGFAGNLMLNAIDTHEGAVVIAHRGAAGARPENTMAAVEEALRVGTDYVEIDVQESADGEVIVVHDSDFMKLAGVPTKVWDVTAEELAEIDIGSWFDPQYAGERTPTLRQVLQAARDRAKVLIELKYYDHDVMLEQRVLDIVAEEGMEAQVAYMSLKLPAVEKTKGLAPEATVGLLAATAVGDLTALEADFLAVNTGLATRGLVRRAEAAGKPVYVWTVNDALTMSQMLSRGVSGLITDEPALAREVIARHAELSLLQRLLISLSDMLGVKFEAKAYRDASP</sequence>
<gene>
    <name evidence="3" type="primary">ugpQ_1</name>
    <name evidence="3" type="ORF">PSA7680_02759</name>
</gene>
<evidence type="ECO:0000313" key="4">
    <source>
        <dbReference type="Proteomes" id="UP000193409"/>
    </source>
</evidence>
<dbReference type="PANTHER" id="PTHR46211">
    <property type="entry name" value="GLYCEROPHOSPHORYL DIESTER PHOSPHODIESTERASE"/>
    <property type="match status" value="1"/>
</dbReference>
<feature type="transmembrane region" description="Helical" evidence="1">
    <location>
        <begin position="262"/>
        <end position="283"/>
    </location>
</feature>
<evidence type="ECO:0000313" key="3">
    <source>
        <dbReference type="EMBL" id="SLN52525.1"/>
    </source>
</evidence>